<dbReference type="Proteomes" id="UP000025227">
    <property type="component" value="Unplaced"/>
</dbReference>
<evidence type="ECO:0000313" key="2">
    <source>
        <dbReference type="Proteomes" id="UP000025227"/>
    </source>
</evidence>
<feature type="compositionally biased region" description="Basic and acidic residues" evidence="1">
    <location>
        <begin position="534"/>
        <end position="566"/>
    </location>
</feature>
<dbReference type="OMA" id="EACKSNT"/>
<dbReference type="AlphaFoldDB" id="A0A7I4XZD6"/>
<feature type="compositionally biased region" description="Acidic residues" evidence="1">
    <location>
        <begin position="376"/>
        <end position="388"/>
    </location>
</feature>
<feature type="compositionally biased region" description="Basic and acidic residues" evidence="1">
    <location>
        <begin position="286"/>
        <end position="307"/>
    </location>
</feature>
<feature type="region of interest" description="Disordered" evidence="1">
    <location>
        <begin position="723"/>
        <end position="824"/>
    </location>
</feature>
<name>A0A7I4XZD6_HAECO</name>
<reference evidence="3" key="1">
    <citation type="submission" date="2020-12" db="UniProtKB">
        <authorList>
            <consortium name="WormBaseParasite"/>
        </authorList>
    </citation>
    <scope>IDENTIFICATION</scope>
    <source>
        <strain evidence="3">MHco3</strain>
    </source>
</reference>
<feature type="compositionally biased region" description="Basic and acidic residues" evidence="1">
    <location>
        <begin position="792"/>
        <end position="801"/>
    </location>
</feature>
<sequence length="922" mass="106472">MSSFTIMATNEYIASLNIPDFRFDYEDEDLLRIHLMCAMLCCPKQVDEDGCIRADLVNRNAEEITGGFMDLYTIGRKATKEDENEFKKIAMNLERLFQHPMFSKIVTMDGQAKFHAVPPEPIRELYEKIIRGGRQLRWREGQKMSQKERDANTPEAVYIAKVACNFLMELVEKERQHRGLRMVEWQWIQKRYCEMVTNPDSEDRELMEFYKEKYGMDFSSESLNGDVIKRWTTRSQVMKGLTMPLFRPLHLEMREGKLFVGFNDDAVLYSDEELQRDKELWQMGARPKERRYERERPKAVEPVRGNELEGVVPLRNRQTHTNRIEPFLSSDPSQSPFAKKAEPRQMPRQQYKSERPNIYDGVEPEYTPKSAAPQDDVPDSDSDSDDLMNETGVYSDEERPPNKEESKTRDSEFGATNDWKSKQPASVPKLNPHSSTSNRLGDEPPTPSPSMMRQPANISSVPQSCPNRWEMLNNKMPEMVKPAARYERPSSSVPHAPVKTGSSSNAFAQPPPSSVPRHRSAFEACKSNTGTQEVRSESRHPRENDVPLDRDSKSQTRNQYDRRVDDESQQSQHERRRNNEFQQDRDEYRRDDGHFLSRQGSSGRESRIREEQNFRYPTDRHADSDYYDAHEPSRNSRPTTESGRKLPYPDLPPGSVFNRIVDESCLGRPLRGSSRNTVTGEISSREQSRNSRPTTESGRNLPYPDLPPGSVFNRIVDESCLRRPLRGSSRNTVTGEMSPPISQRFGYDNNSSRAYADNERTFESASRQRNESRDYDRREDRNNCRDSSYPAHVDRETEHASRKSSVSNRQDSRHQNVQAPVNNVGEANDSFRRLNQSSALSSLQSLEPDEQACLRMIRDFAFVHRNVISSGFRPLGSVLSLFPTSHDVDYWVQRIRAHLPEVEVVPFRDTFVVVWKEGASSN</sequence>
<feature type="compositionally biased region" description="Basic and acidic residues" evidence="1">
    <location>
        <begin position="577"/>
        <end position="595"/>
    </location>
</feature>
<keyword evidence="2" id="KW-1185">Reference proteome</keyword>
<organism evidence="2 3">
    <name type="scientific">Haemonchus contortus</name>
    <name type="common">Barber pole worm</name>
    <dbReference type="NCBI Taxonomy" id="6289"/>
    <lineage>
        <taxon>Eukaryota</taxon>
        <taxon>Metazoa</taxon>
        <taxon>Ecdysozoa</taxon>
        <taxon>Nematoda</taxon>
        <taxon>Chromadorea</taxon>
        <taxon>Rhabditida</taxon>
        <taxon>Rhabditina</taxon>
        <taxon>Rhabditomorpha</taxon>
        <taxon>Strongyloidea</taxon>
        <taxon>Trichostrongylidae</taxon>
        <taxon>Haemonchus</taxon>
    </lineage>
</organism>
<evidence type="ECO:0000313" key="3">
    <source>
        <dbReference type="WBParaSite" id="HCON_00027100-00001"/>
    </source>
</evidence>
<feature type="compositionally biased region" description="Polar residues" evidence="1">
    <location>
        <begin position="673"/>
        <end position="682"/>
    </location>
</feature>
<feature type="region of interest" description="Disordered" evidence="1">
    <location>
        <begin position="286"/>
        <end position="655"/>
    </location>
</feature>
<dbReference type="WBParaSite" id="HCON_00027100-00001">
    <property type="protein sequence ID" value="HCON_00027100-00001"/>
    <property type="gene ID" value="HCON_00027100"/>
</dbReference>
<proteinExistence type="predicted"/>
<evidence type="ECO:0000256" key="1">
    <source>
        <dbReference type="SAM" id="MobiDB-lite"/>
    </source>
</evidence>
<feature type="compositionally biased region" description="Basic and acidic residues" evidence="1">
    <location>
        <begin position="339"/>
        <end position="357"/>
    </location>
</feature>
<protein>
    <submittedName>
        <fullName evidence="3">AAA domain-containing protein</fullName>
    </submittedName>
</protein>
<feature type="compositionally biased region" description="Basic and acidic residues" evidence="1">
    <location>
        <begin position="396"/>
        <end position="412"/>
    </location>
</feature>
<dbReference type="OrthoDB" id="5821992at2759"/>
<feature type="region of interest" description="Disordered" evidence="1">
    <location>
        <begin position="667"/>
        <end position="710"/>
    </location>
</feature>
<feature type="compositionally biased region" description="Basic and acidic residues" evidence="1">
    <location>
        <begin position="604"/>
        <end position="634"/>
    </location>
</feature>
<feature type="compositionally biased region" description="Polar residues" evidence="1">
    <location>
        <begin position="456"/>
        <end position="466"/>
    </location>
</feature>
<feature type="compositionally biased region" description="Basic and acidic residues" evidence="1">
    <location>
        <begin position="756"/>
        <end position="784"/>
    </location>
</feature>
<accession>A0A7I4XZD6</accession>
<feature type="compositionally biased region" description="Polar residues" evidence="1">
    <location>
        <begin position="803"/>
        <end position="821"/>
    </location>
</feature>